<dbReference type="Proteomes" id="UP000026962">
    <property type="component" value="Chromosome 2"/>
</dbReference>
<dbReference type="HOGENOM" id="CLU_2088733_0_0_1"/>
<feature type="region of interest" description="Disordered" evidence="1">
    <location>
        <begin position="57"/>
        <end position="117"/>
    </location>
</feature>
<reference evidence="2" key="2">
    <citation type="submission" date="2018-05" db="EMBL/GenBank/DDBJ databases">
        <title>OpunRS2 (Oryza punctata Reference Sequence Version 2).</title>
        <authorList>
            <person name="Zhang J."/>
            <person name="Kudrna D."/>
            <person name="Lee S."/>
            <person name="Talag J."/>
            <person name="Welchert J."/>
            <person name="Wing R.A."/>
        </authorList>
    </citation>
    <scope>NUCLEOTIDE SEQUENCE [LARGE SCALE GENOMIC DNA]</scope>
</reference>
<accession>A0A0E0JVZ9</accession>
<evidence type="ECO:0000313" key="2">
    <source>
        <dbReference type="EnsemblPlants" id="OPUNC02G04280.1"/>
    </source>
</evidence>
<evidence type="ECO:0000256" key="1">
    <source>
        <dbReference type="SAM" id="MobiDB-lite"/>
    </source>
</evidence>
<dbReference type="Gramene" id="OPUNC02G04280.1">
    <property type="protein sequence ID" value="OPUNC02G04280.1"/>
    <property type="gene ID" value="OPUNC02G04280"/>
</dbReference>
<name>A0A0E0JVZ9_ORYPU</name>
<dbReference type="EnsemblPlants" id="OPUNC02G04280.1">
    <property type="protein sequence ID" value="OPUNC02G04280.1"/>
    <property type="gene ID" value="OPUNC02G04280"/>
</dbReference>
<keyword evidence="3" id="KW-1185">Reference proteome</keyword>
<reference evidence="2" key="1">
    <citation type="submission" date="2015-04" db="UniProtKB">
        <authorList>
            <consortium name="EnsemblPlants"/>
        </authorList>
    </citation>
    <scope>IDENTIFICATION</scope>
</reference>
<feature type="compositionally biased region" description="Basic and acidic residues" evidence="1">
    <location>
        <begin position="104"/>
        <end position="117"/>
    </location>
</feature>
<protein>
    <submittedName>
        <fullName evidence="2">Uncharacterized protein</fullName>
    </submittedName>
</protein>
<sequence>MPSLRCSATVLSALGRGARRYRRGHWERDSGDGSSDDVTITTLEAIDDDHVELTPRANISLSPGEDDAATNNNLQEREENPSSPFRSAYGAREDPPVVVSPVQEHPELARRCGADEA</sequence>
<proteinExistence type="predicted"/>
<dbReference type="AlphaFoldDB" id="A0A0E0JVZ9"/>
<organism evidence="2">
    <name type="scientific">Oryza punctata</name>
    <name type="common">Red rice</name>
    <dbReference type="NCBI Taxonomy" id="4537"/>
    <lineage>
        <taxon>Eukaryota</taxon>
        <taxon>Viridiplantae</taxon>
        <taxon>Streptophyta</taxon>
        <taxon>Embryophyta</taxon>
        <taxon>Tracheophyta</taxon>
        <taxon>Spermatophyta</taxon>
        <taxon>Magnoliopsida</taxon>
        <taxon>Liliopsida</taxon>
        <taxon>Poales</taxon>
        <taxon>Poaceae</taxon>
        <taxon>BOP clade</taxon>
        <taxon>Oryzoideae</taxon>
        <taxon>Oryzeae</taxon>
        <taxon>Oryzinae</taxon>
        <taxon>Oryza</taxon>
    </lineage>
</organism>
<evidence type="ECO:0000313" key="3">
    <source>
        <dbReference type="Proteomes" id="UP000026962"/>
    </source>
</evidence>